<dbReference type="InterPro" id="IPR035999">
    <property type="entry name" value="Sec7_dom_sf"/>
</dbReference>
<feature type="compositionally biased region" description="Low complexity" evidence="5">
    <location>
        <begin position="1504"/>
        <end position="1524"/>
    </location>
</feature>
<dbReference type="SUPFAM" id="SSF48425">
    <property type="entry name" value="Sec7 domain"/>
    <property type="match status" value="1"/>
</dbReference>
<dbReference type="PANTHER" id="PTHR10663">
    <property type="entry name" value="GUANYL-NUCLEOTIDE EXCHANGE FACTOR"/>
    <property type="match status" value="1"/>
</dbReference>
<dbReference type="EnsemblMetazoa" id="AATE014970-RA">
    <property type="protein sequence ID" value="AATE014970-PA.1"/>
    <property type="gene ID" value="AATE014970"/>
</dbReference>
<dbReference type="GO" id="GO:0016197">
    <property type="term" value="P:endosomal transport"/>
    <property type="evidence" value="ECO:0007669"/>
    <property type="project" value="UniProtKB-ARBA"/>
</dbReference>
<dbReference type="Gene3D" id="1.10.1000.11">
    <property type="entry name" value="Arf Nucleotide-binding Site Opener,domain 2"/>
    <property type="match status" value="1"/>
</dbReference>
<dbReference type="PANTHER" id="PTHR10663:SF388">
    <property type="entry name" value="GOLGI-SPECIFIC BREFELDIN A-RESISTANCE GUANINE NUCLEOTIDE EXCHANGE FACTOR 1"/>
    <property type="match status" value="1"/>
</dbReference>
<comment type="subcellular location">
    <subcellularLocation>
        <location evidence="2">Endoplasmic reticulum-Golgi intermediate compartment</location>
    </subcellularLocation>
    <subcellularLocation>
        <location evidence="1">Golgi apparatus</location>
        <location evidence="1">cis-Golgi network</location>
    </subcellularLocation>
</comment>
<dbReference type="FunFam" id="1.10.1000.11:FF:000007">
    <property type="entry name" value="Golgi-specific brefeldin A-resistance guanine nucleotide exchange factor 1"/>
    <property type="match status" value="1"/>
</dbReference>
<feature type="region of interest" description="Disordered" evidence="5">
    <location>
        <begin position="217"/>
        <end position="247"/>
    </location>
</feature>
<sequence length="2141" mass="234037">MSPPGNGIFVVRGEMSTLTTAMRRGSRWSFNSYQDDDKDVLLKSFQELKEILLQVEDLRLVEPSVFLAPFLDVIRSEETTGPVTSLALSAVNKFLSYGLIDPTHSTLAATVENIADAVTHARFVGTDQTSDGVVLMKIIQVLRTLVLSPEGSALSDESMCDIILSCFRLCFEPRLNELVRRTAENALKDVVLLLFMRLPQFVEGGTYNTLKTLKMRSSSMDQSGKRRKYSKTNMKEESKPAIIPGNTTTTTVVPKIVTDDLSNQIGSGEEPVTPVMLTAPNRGLKAHPLSTTPATPAGVIVDLQGSISQTPTGPPRDSQTATESLEKQSATESPEDVPSTNESEQEAPMPQSQGNEEVTASDPSFVNSVGVRFTPQQPDEEIAPASVGAMVSHIPYGLPCIRELFRFLISLCNPLDKQNTDVMIHMGLTLLTVTFEVGADSIGRYDSLLAIVKDDLCKNLFALLATERISIFAADLQLCFLMFESLRAQLKFQLEHYLTRVADMIMNDSPRILYEARELAMDNLLQLWRIPGFAAELYINYDCDLYCTNLFEDLTKLLSKNTLSATQAIYSIHTLSMDALLTIVESIERNCVQAKNGQKPAYMRHSRNNSYATERIVLDTPQVGATANSRTVPGDPADTSPATVPDEEVVENISKFLHSSQSDRVRGASDRAVAAIVAGGDDSACLALAPTGPGRALSHEELAAIKRKKRLLTQGTDLFNQRPEKGIQFLQENGLLNAVLDPQEVAQLLRENSGLDKKMIGEYVSKKKNVESRILEVFVKSFDFAGLTIDQALRLYLESFRLPGEAPLISLVMEHFADHWHECNNEPFANTDAAFRLAYAVIMLNMDQHNHNAKRLNVPMTVDDFLRNLRGLNGNSDFDQEMLTKIYHSIRNEEIVMPAEQTGLVRENYLWKVLLRRGATKDGIFHHVFGAQHDRELYRVIQGSTLAALSFVFDKSLDNATLYQKAIGGFIKSAAIAAHFQLHGDFDALVLTLCKFTTLLTAPPPNDANEITASVMFGQNVKAQLAMRTVFGLIHEHGECMREGWRHTIDVLLQLFKLKLLPKALMEAEDFCEPSGKVTLLREQTPLPKTEGAGLFSSLYSYLANDGQRQPTYEEQEVIKLSRKCTRDCQIEQIVNESKFLQQESLDELIGCLLAMIVPPEAHKSAAAASQSVPYGECTVVFLLELLVKVLIQNRDRLLPVWPRVQEKLYALLVGASTYEYSYLLQRTTVALLKLAIYLMRNEEICSTILQSLRMLLALRPAVILAISKPISIGMYELLKTSAQNIHTEADWVIVFTVLECVGAGAMPPEYVESVAGVVAGSAKSEGALSTSEEDSGLPGDRGYLSDPEVSSSATSLPLLATTPPPLPAAAIVPSSPTATPADAWILVNKDAIDMGPGGSVGSGSVGRPSSASPARHSIQYQCKLLDHSPFALVKCWESLAFIVRNVAHITPYNFESCVRCIRTFVEASMSQQQQFRDPHGPGSQKVQQRKAAGGGSAKERQRSAALQSGGMSSSSSSSVAPDSSDSDTEELPERYQSISIQLLDLMHTLHTRTAQIFRWWAEEGGAVPQCSSLWSQGWCPLLQGIARLANDHRRQVRTSAITCLQRALLVQDLQTLTGLEWAGCFKQVLFPLLQELLQEKATGPVEVSLLEESRIRTATIMSKVFLHHLTPLIALPNFQELWLEILDYFERFMTAGSDMLYEAVLESLKNMLLVMHSVCVFHNTDGVTHSMLWDVTWQRISGFLPNLKDELFKHEAVRASVSITGAKQGTGVNGNGGFSQPTSAPSLAGEQQHILEGGQINNNSSPVAEHTHPRVMLHPTSVANIPSPAPEAFPQHLLPSGNIQPTSQPVEVHRTPVHRATPNNLLMSSTTTADFSALPLVLPRVATLPPPPEPSTDGVSAFGSLGGDMIHRAGTDQSINGTVREANLHQLPAGGLEHMSPSPSVGSLASTGTTLAKAPLQPQHRSDEGLCRVGDEAETPTSTPKHALEPTVPLSHRLAGSQYPSLQHVPIGIAQSFAPVFVQQHHHAAPPAEACDIYTDYTNDPYNLTLQIDSGNSTSATSTSGPTTDAAAISLEEGKHSSLIDFGSMASLTTVATTAEGGTAVTSSTQLQNVFQSAQYFSFPTSGRIPPGSEMLFGEP</sequence>
<feature type="compositionally biased region" description="Polar residues" evidence="5">
    <location>
        <begin position="305"/>
        <end position="342"/>
    </location>
</feature>
<feature type="region of interest" description="Disordered" evidence="5">
    <location>
        <begin position="1327"/>
        <end position="1351"/>
    </location>
</feature>
<dbReference type="SUPFAM" id="SSF48371">
    <property type="entry name" value="ARM repeat"/>
    <property type="match status" value="1"/>
</dbReference>
<dbReference type="InterPro" id="IPR032691">
    <property type="entry name" value="Mon2/Sec7/BIG1-like_HUS"/>
</dbReference>
<dbReference type="InterPro" id="IPR016024">
    <property type="entry name" value="ARM-type_fold"/>
</dbReference>
<dbReference type="GO" id="GO:0005085">
    <property type="term" value="F:guanyl-nucleotide exchange factor activity"/>
    <property type="evidence" value="ECO:0007669"/>
    <property type="project" value="InterPro"/>
</dbReference>
<feature type="compositionally biased region" description="Polar residues" evidence="5">
    <location>
        <begin position="350"/>
        <end position="362"/>
    </location>
</feature>
<dbReference type="Gene3D" id="1.10.220.20">
    <property type="match status" value="1"/>
</dbReference>
<dbReference type="CDD" id="cd00171">
    <property type="entry name" value="Sec7"/>
    <property type="match status" value="1"/>
</dbReference>
<feature type="region of interest" description="Disordered" evidence="5">
    <location>
        <begin position="1472"/>
        <end position="1531"/>
    </location>
</feature>
<dbReference type="VEuPathDB" id="VectorBase:AATE014970"/>
<feature type="region of interest" description="Disordered" evidence="5">
    <location>
        <begin position="1828"/>
        <end position="1849"/>
    </location>
</feature>
<keyword evidence="3" id="KW-0813">Transport</keyword>
<dbReference type="Pfam" id="PF23325">
    <property type="entry name" value="TPR_28"/>
    <property type="match status" value="1"/>
</dbReference>
<keyword evidence="4" id="KW-0333">Golgi apparatus</keyword>
<evidence type="ECO:0000313" key="6">
    <source>
        <dbReference type="EnsemblMetazoa" id="AATE014970-PA.1"/>
    </source>
</evidence>
<dbReference type="GO" id="GO:0005794">
    <property type="term" value="C:Golgi apparatus"/>
    <property type="evidence" value="ECO:0007669"/>
    <property type="project" value="UniProtKB-SubCell"/>
</dbReference>
<dbReference type="InterPro" id="IPR023394">
    <property type="entry name" value="Sec7_C_sf"/>
</dbReference>
<dbReference type="Pfam" id="PF01369">
    <property type="entry name" value="Sec7"/>
    <property type="match status" value="1"/>
</dbReference>
<reference evidence="6" key="1">
    <citation type="submission" date="2022-08" db="UniProtKB">
        <authorList>
            <consortium name="EnsemblMetazoa"/>
        </authorList>
    </citation>
    <scope>IDENTIFICATION</scope>
    <source>
        <strain evidence="6">EBRO</strain>
    </source>
</reference>
<organism evidence="6">
    <name type="scientific">Anopheles atroparvus</name>
    <name type="common">European mosquito</name>
    <dbReference type="NCBI Taxonomy" id="41427"/>
    <lineage>
        <taxon>Eukaryota</taxon>
        <taxon>Metazoa</taxon>
        <taxon>Ecdysozoa</taxon>
        <taxon>Arthropoda</taxon>
        <taxon>Hexapoda</taxon>
        <taxon>Insecta</taxon>
        <taxon>Pterygota</taxon>
        <taxon>Neoptera</taxon>
        <taxon>Endopterygota</taxon>
        <taxon>Diptera</taxon>
        <taxon>Nematocera</taxon>
        <taxon>Culicoidea</taxon>
        <taxon>Culicidae</taxon>
        <taxon>Anophelinae</taxon>
        <taxon>Anopheles</taxon>
    </lineage>
</organism>
<name>A0A182JBH8_ANOAO</name>
<feature type="region of interest" description="Disordered" evidence="5">
    <location>
        <begin position="305"/>
        <end position="362"/>
    </location>
</feature>
<proteinExistence type="predicted"/>
<evidence type="ECO:0000256" key="3">
    <source>
        <dbReference type="ARBA" id="ARBA00022448"/>
    </source>
</evidence>
<dbReference type="GO" id="GO:0010256">
    <property type="term" value="P:endomembrane system organization"/>
    <property type="evidence" value="ECO:0007669"/>
    <property type="project" value="UniProtKB-ARBA"/>
</dbReference>
<dbReference type="GO" id="GO:0005793">
    <property type="term" value="C:endoplasmic reticulum-Golgi intermediate compartment"/>
    <property type="evidence" value="ECO:0007669"/>
    <property type="project" value="UniProtKB-SubCell"/>
</dbReference>
<evidence type="ECO:0000256" key="4">
    <source>
        <dbReference type="ARBA" id="ARBA00023034"/>
    </source>
</evidence>
<dbReference type="GO" id="GO:0032012">
    <property type="term" value="P:regulation of ARF protein signal transduction"/>
    <property type="evidence" value="ECO:0007669"/>
    <property type="project" value="InterPro"/>
</dbReference>
<dbReference type="SMART" id="SM00222">
    <property type="entry name" value="Sec7"/>
    <property type="match status" value="1"/>
</dbReference>
<dbReference type="InterPro" id="IPR056604">
    <property type="entry name" value="GBF1-like_TPR"/>
</dbReference>
<dbReference type="InterPro" id="IPR000904">
    <property type="entry name" value="Sec7_dom"/>
</dbReference>
<evidence type="ECO:0000256" key="2">
    <source>
        <dbReference type="ARBA" id="ARBA00004399"/>
    </source>
</evidence>
<protein>
    <submittedName>
        <fullName evidence="6">Uncharacterized protein</fullName>
    </submittedName>
</protein>
<dbReference type="Pfam" id="PF12783">
    <property type="entry name" value="Sec7-like_HUS"/>
    <property type="match status" value="1"/>
</dbReference>
<evidence type="ECO:0000256" key="1">
    <source>
        <dbReference type="ARBA" id="ARBA00004222"/>
    </source>
</evidence>
<dbReference type="STRING" id="41427.A0A182JBH8"/>
<accession>A0A182JBH8</accession>
<dbReference type="PROSITE" id="PS50190">
    <property type="entry name" value="SEC7"/>
    <property type="match status" value="1"/>
</dbReference>
<evidence type="ECO:0000256" key="5">
    <source>
        <dbReference type="SAM" id="MobiDB-lite"/>
    </source>
</evidence>